<gene>
    <name evidence="7" type="ORF">BACCIP111899_04131</name>
</gene>
<dbReference type="InterPro" id="IPR010149">
    <property type="entry name" value="CRISPR-assoc_prot_Csm2_III-A"/>
</dbReference>
<keyword evidence="8" id="KW-1185">Reference proteome</keyword>
<comment type="caution">
    <text evidence="7">The sequence shown here is derived from an EMBL/GenBank/DDBJ whole genome shotgun (WGS) entry which is preliminary data.</text>
</comment>
<dbReference type="EMBL" id="CAKJTI010000043">
    <property type="protein sequence ID" value="CAG9614898.1"/>
    <property type="molecule type" value="Genomic_DNA"/>
</dbReference>
<accession>A0ABN8A1E9</accession>
<proteinExistence type="inferred from homology"/>
<evidence type="ECO:0000256" key="3">
    <source>
        <dbReference type="ARBA" id="ARBA00016118"/>
    </source>
</evidence>
<name>A0ABN8A1E9_9BACI</name>
<evidence type="ECO:0000256" key="5">
    <source>
        <dbReference type="ARBA" id="ARBA00023118"/>
    </source>
</evidence>
<dbReference type="RefSeq" id="WP_230576833.1">
    <property type="nucleotide sequence ID" value="NZ_CAKJTI010000043.1"/>
</dbReference>
<evidence type="ECO:0000313" key="8">
    <source>
        <dbReference type="Proteomes" id="UP000789423"/>
    </source>
</evidence>
<organism evidence="7 8">
    <name type="scientific">Bacillus rhizoplanae</name>
    <dbReference type="NCBI Taxonomy" id="2880966"/>
    <lineage>
        <taxon>Bacteria</taxon>
        <taxon>Bacillati</taxon>
        <taxon>Bacillota</taxon>
        <taxon>Bacilli</taxon>
        <taxon>Bacillales</taxon>
        <taxon>Bacillaceae</taxon>
        <taxon>Bacillus</taxon>
    </lineage>
</organism>
<sequence>MSVNNTFSWQTYLQDGYFDENGKPRKELYMDWAETIAKELAQKGMTRASIRRFYGLIKGLEPFFKDARTFEEERHRLYPVVPLANYVVNKEDQKLPVQFKVFMERNTEEALKSYKHFLAFIGHFQSVIAYFKGN</sequence>
<comment type="function">
    <text evidence="1">This subunit may be involved in monitoring complementarity of crRNA and target RNA.</text>
</comment>
<keyword evidence="5" id="KW-0051">Antiviral defense</keyword>
<evidence type="ECO:0000256" key="2">
    <source>
        <dbReference type="ARBA" id="ARBA00006896"/>
    </source>
</evidence>
<reference evidence="7 8" key="1">
    <citation type="submission" date="2021-10" db="EMBL/GenBank/DDBJ databases">
        <authorList>
            <person name="Criscuolo A."/>
        </authorList>
    </citation>
    <scope>NUCLEOTIDE SEQUENCE [LARGE SCALE GENOMIC DNA]</scope>
    <source>
        <strain evidence="8">CIP 111899</strain>
    </source>
</reference>
<dbReference type="Pfam" id="PF03750">
    <property type="entry name" value="Csm2_III-A"/>
    <property type="match status" value="1"/>
</dbReference>
<comment type="similarity">
    <text evidence="2">Belongs to the CRISPR-associated Csm2 family.</text>
</comment>
<evidence type="ECO:0000256" key="1">
    <source>
        <dbReference type="ARBA" id="ARBA00003640"/>
    </source>
</evidence>
<evidence type="ECO:0000256" key="4">
    <source>
        <dbReference type="ARBA" id="ARBA00022884"/>
    </source>
</evidence>
<keyword evidence="4" id="KW-0694">RNA-binding</keyword>
<protein>
    <recommendedName>
        <fullName evidence="3">CRISPR system Cms protein Csm2</fullName>
    </recommendedName>
    <alternativeName>
        <fullName evidence="6">CRISPR type III A-associated protein Csm2</fullName>
    </alternativeName>
</protein>
<evidence type="ECO:0000256" key="6">
    <source>
        <dbReference type="ARBA" id="ARBA00031723"/>
    </source>
</evidence>
<dbReference type="Proteomes" id="UP000789423">
    <property type="component" value="Unassembled WGS sequence"/>
</dbReference>
<evidence type="ECO:0000313" key="7">
    <source>
        <dbReference type="EMBL" id="CAG9614898.1"/>
    </source>
</evidence>